<evidence type="ECO:0008006" key="3">
    <source>
        <dbReference type="Google" id="ProtNLM"/>
    </source>
</evidence>
<gene>
    <name evidence="1" type="ORF">VOP03_03590</name>
</gene>
<dbReference type="EMBL" id="JAYMGW010000002">
    <property type="protein sequence ID" value="MEC4264418.1"/>
    <property type="molecule type" value="Genomic_DNA"/>
</dbReference>
<protein>
    <recommendedName>
        <fullName evidence="3">CHAT domain-containing protein</fullName>
    </recommendedName>
</protein>
<name>A0ABU6IMT9_9FLAO</name>
<evidence type="ECO:0000313" key="2">
    <source>
        <dbReference type="Proteomes" id="UP001355298"/>
    </source>
</evidence>
<accession>A0ABU6IMT9</accession>
<organism evidence="1 2">
    <name type="scientific">Flagellimonas halotolerans</name>
    <dbReference type="NCBI Taxonomy" id="3112164"/>
    <lineage>
        <taxon>Bacteria</taxon>
        <taxon>Pseudomonadati</taxon>
        <taxon>Bacteroidota</taxon>
        <taxon>Flavobacteriia</taxon>
        <taxon>Flavobacteriales</taxon>
        <taxon>Flavobacteriaceae</taxon>
        <taxon>Flagellimonas</taxon>
    </lineage>
</organism>
<proteinExistence type="predicted"/>
<comment type="caution">
    <text evidence="1">The sequence shown here is derived from an EMBL/GenBank/DDBJ whole genome shotgun (WGS) entry which is preliminary data.</text>
</comment>
<sequence length="234" mass="26497">MPNRKALILKLLLTESEENETLIIEKQLELYNYDFSSFKIENNDQLKDSLESGEKFDIIYLSAHGDENGFANEAGDYECSWKNFGELLYNSSCLDEDNILLLSCCQGGLNKVAYDMFYICPEIGYLCGPRLSLNSGEMLAGFSVFLFNCAYLGLDPTVSAEKVLKATDMRFKCFDRLDTITETAFLVHTEVLEIIPVDLNQDGVKEGIIVNQKPRVKPIVYTEEDSEQQIEDSN</sequence>
<evidence type="ECO:0000313" key="1">
    <source>
        <dbReference type="EMBL" id="MEC4264418.1"/>
    </source>
</evidence>
<dbReference type="Proteomes" id="UP001355298">
    <property type="component" value="Unassembled WGS sequence"/>
</dbReference>
<keyword evidence="2" id="KW-1185">Reference proteome</keyword>
<dbReference type="RefSeq" id="WP_326277206.1">
    <property type="nucleotide sequence ID" value="NZ_JAYKYV010000002.1"/>
</dbReference>
<reference evidence="1 2" key="1">
    <citation type="submission" date="2024-01" db="EMBL/GenBank/DDBJ databases">
        <title>The strains designed SYSU M86414 and SYSU M84420 isolated from the marine sediment in San Sha City (Hainan Province, China).</title>
        <authorList>
            <person name="Guo D."/>
        </authorList>
    </citation>
    <scope>NUCLEOTIDE SEQUENCE [LARGE SCALE GENOMIC DNA]</scope>
    <source>
        <strain evidence="1 2">SYSU M84420</strain>
    </source>
</reference>